<dbReference type="AlphaFoldDB" id="A0A8C3WEY4"/>
<gene>
    <name evidence="2" type="primary">REDIC1</name>
</gene>
<feature type="compositionally biased region" description="Low complexity" evidence="1">
    <location>
        <begin position="479"/>
        <end position="503"/>
    </location>
</feature>
<dbReference type="PANTHER" id="PTHR35158:SF1">
    <property type="entry name" value="CDNA SEQUENCE CN725425"/>
    <property type="match status" value="1"/>
</dbReference>
<dbReference type="PANTHER" id="PTHR35158">
    <property type="entry name" value="CDNA SEQUENCE CN725425"/>
    <property type="match status" value="1"/>
</dbReference>
<keyword evidence="3" id="KW-1185">Reference proteome</keyword>
<dbReference type="Proteomes" id="UP000694540">
    <property type="component" value="Unplaced"/>
</dbReference>
<evidence type="ECO:0000313" key="2">
    <source>
        <dbReference type="Ensembl" id="ENSCWAP00000015258.1"/>
    </source>
</evidence>
<protein>
    <submittedName>
        <fullName evidence="2">Regulator of DNA class I crossover intermediates 1</fullName>
    </submittedName>
</protein>
<feature type="region of interest" description="Disordered" evidence="1">
    <location>
        <begin position="392"/>
        <end position="432"/>
    </location>
</feature>
<organism evidence="2 3">
    <name type="scientific">Catagonus wagneri</name>
    <name type="common">Chacoan peccary</name>
    <dbReference type="NCBI Taxonomy" id="51154"/>
    <lineage>
        <taxon>Eukaryota</taxon>
        <taxon>Metazoa</taxon>
        <taxon>Chordata</taxon>
        <taxon>Craniata</taxon>
        <taxon>Vertebrata</taxon>
        <taxon>Euteleostomi</taxon>
        <taxon>Mammalia</taxon>
        <taxon>Eutheria</taxon>
        <taxon>Laurasiatheria</taxon>
        <taxon>Artiodactyla</taxon>
        <taxon>Suina</taxon>
        <taxon>Tayassuidae</taxon>
        <taxon>Catagonus</taxon>
    </lineage>
</organism>
<dbReference type="GeneTree" id="ENSGT00390000002848"/>
<proteinExistence type="predicted"/>
<feature type="region of interest" description="Disordered" evidence="1">
    <location>
        <begin position="475"/>
        <end position="509"/>
    </location>
</feature>
<accession>A0A8C3WEY4</accession>
<dbReference type="Pfam" id="PF15089">
    <property type="entry name" value="Redic1-like"/>
    <property type="match status" value="1"/>
</dbReference>
<reference evidence="2" key="2">
    <citation type="submission" date="2025-09" db="UniProtKB">
        <authorList>
            <consortium name="Ensembl"/>
        </authorList>
    </citation>
    <scope>IDENTIFICATION</scope>
</reference>
<reference evidence="2" key="1">
    <citation type="submission" date="2025-08" db="UniProtKB">
        <authorList>
            <consortium name="Ensembl"/>
        </authorList>
    </citation>
    <scope>IDENTIFICATION</scope>
</reference>
<evidence type="ECO:0000256" key="1">
    <source>
        <dbReference type="SAM" id="MobiDB-lite"/>
    </source>
</evidence>
<dbReference type="InterPro" id="IPR027883">
    <property type="entry name" value="Redic1-like"/>
</dbReference>
<dbReference type="Ensembl" id="ENSCWAT00000016560.1">
    <property type="protein sequence ID" value="ENSCWAP00000015258.1"/>
    <property type="gene ID" value="ENSCWAG00000011637.1"/>
</dbReference>
<name>A0A8C3WEY4_9CETA</name>
<evidence type="ECO:0000313" key="3">
    <source>
        <dbReference type="Proteomes" id="UP000694540"/>
    </source>
</evidence>
<sequence>MNWVGGSRTRVLLKQERRKQKEYFEKKRLKSKRKLMGVLSPVKNSAVSLDLLNLYMVNQISCQKKMPETVRKPTHVNMNRDIKMPLRRHDVELPVSPHCVPSNICIDDIENNVYHQRLRSKEELEEPVQSSQVMDSYRMFEPPFNRTENCSFTPPSLLAELSSNRNIIKQNFIPRIAQNPQKVTYEKKQNEQLSNGNYSNFLASKLNESQDTLSPSYERAQFGTLFERSNSLGNEIFLTRRPAVVMNEDCRSIDERRQSDFIPEKKSLQHVWGENRKEVSKEDVNHQIPSLLSENCDSFVSKNMINLLNIDQQKRKENFDKCGYDTVEDICAVISSDKNSFTDRCVRSIFTDQDFSFSNSTFNKSSYPEKINENFQPNKNCQKEYNNKRQNCSTSFEKDQYPASSDKKGRFESDYQYKTPQKKTPQKTYSANHMGNIPLEELHSKQSWDSGLDEILMKEGGMFSLKGGATSARKTYLDSSQSSQTTSYSPRPTDSCFSSSSEMPSEDEEQILHQIEDSNRTSIKIKEATNNVYLESMGSMGKLPCDRIIKSNARFHKQNENFHFSMKNNTDKFPQSQCNSAACILQNTANNDCILQVTRCDAWVQTESESVIEEKVDAAIQCDIILKCNCGKDMSFFDVEKCIENIKSDTTGGQEILKNS</sequence>
<feature type="compositionally biased region" description="Basic and acidic residues" evidence="1">
    <location>
        <begin position="396"/>
        <end position="415"/>
    </location>
</feature>